<evidence type="ECO:0000313" key="1">
    <source>
        <dbReference type="EMBL" id="KAH0467934.1"/>
    </source>
</evidence>
<dbReference type="AlphaFoldDB" id="A0AAV7HIG5"/>
<protein>
    <submittedName>
        <fullName evidence="1">Uncharacterized protein</fullName>
    </submittedName>
</protein>
<organism evidence="1 2">
    <name type="scientific">Dendrobium chrysotoxum</name>
    <name type="common">Orchid</name>
    <dbReference type="NCBI Taxonomy" id="161865"/>
    <lineage>
        <taxon>Eukaryota</taxon>
        <taxon>Viridiplantae</taxon>
        <taxon>Streptophyta</taxon>
        <taxon>Embryophyta</taxon>
        <taxon>Tracheophyta</taxon>
        <taxon>Spermatophyta</taxon>
        <taxon>Magnoliopsida</taxon>
        <taxon>Liliopsida</taxon>
        <taxon>Asparagales</taxon>
        <taxon>Orchidaceae</taxon>
        <taxon>Epidendroideae</taxon>
        <taxon>Malaxideae</taxon>
        <taxon>Dendrobiinae</taxon>
        <taxon>Dendrobium</taxon>
    </lineage>
</organism>
<gene>
    <name evidence="1" type="ORF">IEQ34_002967</name>
</gene>
<proteinExistence type="predicted"/>
<reference evidence="1 2" key="1">
    <citation type="journal article" date="2021" name="Hortic Res">
        <title>Chromosome-scale assembly of the Dendrobium chrysotoxum genome enhances the understanding of orchid evolution.</title>
        <authorList>
            <person name="Zhang Y."/>
            <person name="Zhang G.Q."/>
            <person name="Zhang D."/>
            <person name="Liu X.D."/>
            <person name="Xu X.Y."/>
            <person name="Sun W.H."/>
            <person name="Yu X."/>
            <person name="Zhu X."/>
            <person name="Wang Z.W."/>
            <person name="Zhao X."/>
            <person name="Zhong W.Y."/>
            <person name="Chen H."/>
            <person name="Yin W.L."/>
            <person name="Huang T."/>
            <person name="Niu S.C."/>
            <person name="Liu Z.J."/>
        </authorList>
    </citation>
    <scope>NUCLEOTIDE SEQUENCE [LARGE SCALE GENOMIC DNA]</scope>
    <source>
        <strain evidence="1">Lindl</strain>
    </source>
</reference>
<name>A0AAV7HIG5_DENCH</name>
<evidence type="ECO:0000313" key="2">
    <source>
        <dbReference type="Proteomes" id="UP000775213"/>
    </source>
</evidence>
<dbReference type="Proteomes" id="UP000775213">
    <property type="component" value="Unassembled WGS sequence"/>
</dbReference>
<comment type="caution">
    <text evidence="1">The sequence shown here is derived from an EMBL/GenBank/DDBJ whole genome shotgun (WGS) entry which is preliminary data.</text>
</comment>
<accession>A0AAV7HIG5</accession>
<dbReference type="EMBL" id="JAGFBR010000004">
    <property type="protein sequence ID" value="KAH0467934.1"/>
    <property type="molecule type" value="Genomic_DNA"/>
</dbReference>
<sequence>MDCGRGLVIESNQGYSSLSYEKKDLIIKHILVCENFVDMRIVLFLVEIVHVVIAVDDHTARFKATVVLLLLKLCRTICSCKFWWKGKHFASPCLSVAFQWRSWSQVVVKARLPSGKNPVHQLILIIANCRFHEKVYFKNLPREKNKKVKEVIMLLHGLLYKMQENLWCCFRNRRMIAFILLDSPQEPIMHLMVLYIFSIAPGFRLNVCTFSCKAFQVSVVLLVLSEACFEGQTLTFK</sequence>
<keyword evidence="2" id="KW-1185">Reference proteome</keyword>